<organism evidence="7 8">
    <name type="scientific">Caulifigura coniformis</name>
    <dbReference type="NCBI Taxonomy" id="2527983"/>
    <lineage>
        <taxon>Bacteria</taxon>
        <taxon>Pseudomonadati</taxon>
        <taxon>Planctomycetota</taxon>
        <taxon>Planctomycetia</taxon>
        <taxon>Planctomycetales</taxon>
        <taxon>Planctomycetaceae</taxon>
        <taxon>Caulifigura</taxon>
    </lineage>
</organism>
<dbReference type="InParanoid" id="A0A517SMG4"/>
<evidence type="ECO:0000256" key="6">
    <source>
        <dbReference type="SAM" id="MobiDB-lite"/>
    </source>
</evidence>
<keyword evidence="8" id="KW-1185">Reference proteome</keyword>
<comment type="similarity">
    <text evidence="2">Belongs to the KHG/KDPG aldolase family.</text>
</comment>
<evidence type="ECO:0000256" key="1">
    <source>
        <dbReference type="ARBA" id="ARBA00004761"/>
    </source>
</evidence>
<keyword evidence="4" id="KW-0456">Lyase</keyword>
<evidence type="ECO:0000256" key="3">
    <source>
        <dbReference type="ARBA" id="ARBA00011233"/>
    </source>
</evidence>
<dbReference type="KEGG" id="ccos:Pan44_53920"/>
<accession>A0A517SMG4</accession>
<feature type="region of interest" description="Disordered" evidence="6">
    <location>
        <begin position="16"/>
        <end position="35"/>
    </location>
</feature>
<keyword evidence="5" id="KW-0119">Carbohydrate metabolism</keyword>
<dbReference type="InterPro" id="IPR013785">
    <property type="entry name" value="Aldolase_TIM"/>
</dbReference>
<dbReference type="GO" id="GO:0016829">
    <property type="term" value="F:lyase activity"/>
    <property type="evidence" value="ECO:0007669"/>
    <property type="project" value="UniProtKB-KW"/>
</dbReference>
<evidence type="ECO:0000313" key="8">
    <source>
        <dbReference type="Proteomes" id="UP000315700"/>
    </source>
</evidence>
<dbReference type="FunCoup" id="A0A517SMG4">
    <property type="interactions" value="41"/>
</dbReference>
<dbReference type="AlphaFoldDB" id="A0A517SMG4"/>
<evidence type="ECO:0000256" key="2">
    <source>
        <dbReference type="ARBA" id="ARBA00006906"/>
    </source>
</evidence>
<dbReference type="PANTHER" id="PTHR30246:SF1">
    <property type="entry name" value="2-DEHYDRO-3-DEOXY-6-PHOSPHOGALACTONATE ALDOLASE-RELATED"/>
    <property type="match status" value="1"/>
</dbReference>
<dbReference type="Proteomes" id="UP000315700">
    <property type="component" value="Chromosome"/>
</dbReference>
<dbReference type="InterPro" id="IPR000887">
    <property type="entry name" value="Aldlse_KDPG_KHG"/>
</dbReference>
<evidence type="ECO:0000256" key="5">
    <source>
        <dbReference type="ARBA" id="ARBA00023277"/>
    </source>
</evidence>
<reference evidence="7 8" key="1">
    <citation type="submission" date="2019-02" db="EMBL/GenBank/DDBJ databases">
        <title>Deep-cultivation of Planctomycetes and their phenomic and genomic characterization uncovers novel biology.</title>
        <authorList>
            <person name="Wiegand S."/>
            <person name="Jogler M."/>
            <person name="Boedeker C."/>
            <person name="Pinto D."/>
            <person name="Vollmers J."/>
            <person name="Rivas-Marin E."/>
            <person name="Kohn T."/>
            <person name="Peeters S.H."/>
            <person name="Heuer A."/>
            <person name="Rast P."/>
            <person name="Oberbeckmann S."/>
            <person name="Bunk B."/>
            <person name="Jeske O."/>
            <person name="Meyerdierks A."/>
            <person name="Storesund J.E."/>
            <person name="Kallscheuer N."/>
            <person name="Luecker S."/>
            <person name="Lage O.M."/>
            <person name="Pohl T."/>
            <person name="Merkel B.J."/>
            <person name="Hornburger P."/>
            <person name="Mueller R.-W."/>
            <person name="Bruemmer F."/>
            <person name="Labrenz M."/>
            <person name="Spormann A.M."/>
            <person name="Op den Camp H."/>
            <person name="Overmann J."/>
            <person name="Amann R."/>
            <person name="Jetten M.S.M."/>
            <person name="Mascher T."/>
            <person name="Medema M.H."/>
            <person name="Devos D.P."/>
            <person name="Kaster A.-K."/>
            <person name="Ovreas L."/>
            <person name="Rohde M."/>
            <person name="Galperin M.Y."/>
            <person name="Jogler C."/>
        </authorList>
    </citation>
    <scope>NUCLEOTIDE SEQUENCE [LARGE SCALE GENOMIC DNA]</scope>
    <source>
        <strain evidence="7 8">Pan44</strain>
    </source>
</reference>
<dbReference type="SUPFAM" id="SSF51569">
    <property type="entry name" value="Aldolase"/>
    <property type="match status" value="1"/>
</dbReference>
<proteinExistence type="inferred from homology"/>
<sequence length="263" mass="27958">MPRRGKALHWPPVRLLKRENGSHHSGPTAPRTVIASHTPNSTFETKASMSRDAHMKRVLDSGLVAIIRSPSSDVLVDVAEALVAGGIEVMEVTFTVPNALEVLAAVRKKLGDRILLGAGTVLDTETCRAALLAGAEFIVTPTVNPAVIEMCRRYDKVIMPGGFTPTEVLTAWEAGADAVKIFPAEIGGPSLLRALKGPFPQIRMLPTGGVNLDTLNDFVKAGACAVGLGSALVEKSAIEQKNFSRITDLAKQYVAAMTKARAK</sequence>
<dbReference type="EMBL" id="CP036271">
    <property type="protein sequence ID" value="QDT57324.1"/>
    <property type="molecule type" value="Genomic_DNA"/>
</dbReference>
<dbReference type="Pfam" id="PF01081">
    <property type="entry name" value="Aldolase"/>
    <property type="match status" value="1"/>
</dbReference>
<evidence type="ECO:0000256" key="4">
    <source>
        <dbReference type="ARBA" id="ARBA00023239"/>
    </source>
</evidence>
<protein>
    <submittedName>
        <fullName evidence="7">KHG/KDPG aldolase</fullName>
    </submittedName>
</protein>
<gene>
    <name evidence="7" type="primary">kdgA</name>
    <name evidence="7" type="ORF">Pan44_53920</name>
</gene>
<comment type="pathway">
    <text evidence="1">Carbohydrate acid metabolism.</text>
</comment>
<dbReference type="Gene3D" id="3.20.20.70">
    <property type="entry name" value="Aldolase class I"/>
    <property type="match status" value="1"/>
</dbReference>
<evidence type="ECO:0000313" key="7">
    <source>
        <dbReference type="EMBL" id="QDT57324.1"/>
    </source>
</evidence>
<dbReference type="NCBIfam" id="TIGR01182">
    <property type="entry name" value="eda"/>
    <property type="match status" value="1"/>
</dbReference>
<comment type="subunit">
    <text evidence="3">Homotrimer.</text>
</comment>
<dbReference type="PANTHER" id="PTHR30246">
    <property type="entry name" value="2-KETO-3-DEOXY-6-PHOSPHOGLUCONATE ALDOLASE"/>
    <property type="match status" value="1"/>
</dbReference>
<name>A0A517SMG4_9PLAN</name>
<dbReference type="CDD" id="cd00452">
    <property type="entry name" value="KDPG_aldolase"/>
    <property type="match status" value="1"/>
</dbReference>